<keyword evidence="1" id="KW-0812">Transmembrane</keyword>
<feature type="transmembrane region" description="Helical" evidence="1">
    <location>
        <begin position="156"/>
        <end position="173"/>
    </location>
</feature>
<proteinExistence type="predicted"/>
<evidence type="ECO:0008006" key="3">
    <source>
        <dbReference type="Google" id="ProtNLM"/>
    </source>
</evidence>
<feature type="transmembrane region" description="Helical" evidence="1">
    <location>
        <begin position="54"/>
        <end position="78"/>
    </location>
</feature>
<protein>
    <recommendedName>
        <fullName evidence="3">Transmembrane protein</fullName>
    </recommendedName>
</protein>
<feature type="transmembrane region" description="Helical" evidence="1">
    <location>
        <begin position="113"/>
        <end position="136"/>
    </location>
</feature>
<dbReference type="NCBIfam" id="TIGR04522">
    <property type="entry name" value="EcfS_MSC_0063"/>
    <property type="match status" value="1"/>
</dbReference>
<organism evidence="2">
    <name type="scientific">Mycoplasma feriruminatoris</name>
    <dbReference type="NCBI Taxonomy" id="1179777"/>
    <lineage>
        <taxon>Bacteria</taxon>
        <taxon>Bacillati</taxon>
        <taxon>Mycoplasmatota</taxon>
        <taxon>Mollicutes</taxon>
        <taxon>Mycoplasmataceae</taxon>
        <taxon>Mycoplasma</taxon>
    </lineage>
</organism>
<evidence type="ECO:0000256" key="1">
    <source>
        <dbReference type="SAM" id="Phobius"/>
    </source>
</evidence>
<keyword evidence="1" id="KW-1133">Transmembrane helix</keyword>
<evidence type="ECO:0000313" key="2">
    <source>
        <dbReference type="EMBL" id="VZR96909.1"/>
    </source>
</evidence>
<sequence length="197" mass="22448">MNKIKLIINWISYFKSIKYIVLTAILSSLLTVIALTTSMIQIAGTALFQVADGLFLSLTFFIPGPMMLVAGCVYAMIFDLVSGAAFYVPISIIIHILMFVCVKLLIYRLPFYLNIMISELFIFLYVLYAYVINYYSNSSDVSQANIKAVISLVTDFIQYLVSVISAIFLYNVFNTQSFLNLFKKLDIDIYKRNQTSY</sequence>
<dbReference type="InterPro" id="IPR030945">
    <property type="entry name" value="EcfS_MSC_0063"/>
</dbReference>
<name>A0A654IFQ8_9MOLU</name>
<gene>
    <name evidence="2" type="ORF">MF5293_00056</name>
</gene>
<feature type="transmembrane region" description="Helical" evidence="1">
    <location>
        <begin position="84"/>
        <end position="106"/>
    </location>
</feature>
<accession>A0A654IFQ8</accession>
<feature type="transmembrane region" description="Helical" evidence="1">
    <location>
        <begin position="20"/>
        <end position="42"/>
    </location>
</feature>
<dbReference type="Gene3D" id="1.10.1760.20">
    <property type="match status" value="1"/>
</dbReference>
<reference evidence="2" key="1">
    <citation type="submission" date="2019-11" db="EMBL/GenBank/DDBJ databases">
        <authorList>
            <person name="Falquet L."/>
            <person name="Falquet L."/>
        </authorList>
    </citation>
    <scope>NUCLEOTIDE SEQUENCE</scope>
    <source>
        <strain evidence="2">G1650</strain>
    </source>
</reference>
<keyword evidence="1" id="KW-0472">Membrane</keyword>
<dbReference type="EMBL" id="LR739234">
    <property type="protein sequence ID" value="VZR96909.1"/>
    <property type="molecule type" value="Genomic_DNA"/>
</dbReference>
<dbReference type="AlphaFoldDB" id="A0A654IFQ8"/>